<protein>
    <submittedName>
        <fullName evidence="2">Uncharacterized protein</fullName>
    </submittedName>
</protein>
<proteinExistence type="predicted"/>
<keyword evidence="3" id="KW-1185">Reference proteome</keyword>
<dbReference type="EMBL" id="JANAWD010000149">
    <property type="protein sequence ID" value="KAJ3485562.1"/>
    <property type="molecule type" value="Genomic_DNA"/>
</dbReference>
<keyword evidence="1" id="KW-0472">Membrane</keyword>
<gene>
    <name evidence="2" type="ORF">NLI96_g4866</name>
</gene>
<name>A0AAD5YJI1_9APHY</name>
<keyword evidence="1" id="KW-1133">Transmembrane helix</keyword>
<reference evidence="2" key="1">
    <citation type="submission" date="2022-07" db="EMBL/GenBank/DDBJ databases">
        <title>Genome Sequence of Physisporinus lineatus.</title>
        <authorList>
            <person name="Buettner E."/>
        </authorList>
    </citation>
    <scope>NUCLEOTIDE SEQUENCE</scope>
    <source>
        <strain evidence="2">VT162</strain>
    </source>
</reference>
<feature type="transmembrane region" description="Helical" evidence="1">
    <location>
        <begin position="108"/>
        <end position="125"/>
    </location>
</feature>
<comment type="caution">
    <text evidence="2">The sequence shown here is derived from an EMBL/GenBank/DDBJ whole genome shotgun (WGS) entry which is preliminary data.</text>
</comment>
<evidence type="ECO:0000313" key="3">
    <source>
        <dbReference type="Proteomes" id="UP001212997"/>
    </source>
</evidence>
<evidence type="ECO:0000313" key="2">
    <source>
        <dbReference type="EMBL" id="KAJ3485562.1"/>
    </source>
</evidence>
<accession>A0AAD5YJI1</accession>
<keyword evidence="1" id="KW-0812">Transmembrane</keyword>
<dbReference type="Proteomes" id="UP001212997">
    <property type="component" value="Unassembled WGS sequence"/>
</dbReference>
<evidence type="ECO:0000256" key="1">
    <source>
        <dbReference type="SAM" id="Phobius"/>
    </source>
</evidence>
<dbReference type="AlphaFoldDB" id="A0AAD5YJI1"/>
<sequence>MPPPDDPAFIAASKPATTRAWFPAQHVTSYQSGGVPTFNTSQAGGLGAVEAAEVESGVNSWETAYGMRVEVLAAFAYLLGPISVLHLTAIFLDSIPVGSTVDTLNPDSYIGFLAWICTIFAHNVYPLNRDTLTIHGTHLEMAFLDSFFLQ</sequence>
<organism evidence="2 3">
    <name type="scientific">Meripilus lineatus</name>
    <dbReference type="NCBI Taxonomy" id="2056292"/>
    <lineage>
        <taxon>Eukaryota</taxon>
        <taxon>Fungi</taxon>
        <taxon>Dikarya</taxon>
        <taxon>Basidiomycota</taxon>
        <taxon>Agaricomycotina</taxon>
        <taxon>Agaricomycetes</taxon>
        <taxon>Polyporales</taxon>
        <taxon>Meripilaceae</taxon>
        <taxon>Meripilus</taxon>
    </lineage>
</organism>
<feature type="transmembrane region" description="Helical" evidence="1">
    <location>
        <begin position="71"/>
        <end position="92"/>
    </location>
</feature>